<dbReference type="NCBIfam" id="TIGR00440">
    <property type="entry name" value="glnS"/>
    <property type="match status" value="1"/>
</dbReference>
<dbReference type="Pfam" id="PF00749">
    <property type="entry name" value="tRNA-synt_1c"/>
    <property type="match status" value="1"/>
</dbReference>
<evidence type="ECO:0000259" key="11">
    <source>
        <dbReference type="Pfam" id="PF00749"/>
    </source>
</evidence>
<keyword evidence="15" id="KW-1185">Reference proteome</keyword>
<dbReference type="FunFam" id="3.40.50.620:FF:000037">
    <property type="entry name" value="Glutamine--tRNA ligase cytoplasmic"/>
    <property type="match status" value="1"/>
</dbReference>
<dbReference type="Pfam" id="PF03950">
    <property type="entry name" value="tRNA-synt_1c_C"/>
    <property type="match status" value="1"/>
</dbReference>
<dbReference type="SUPFAM" id="SSF50715">
    <property type="entry name" value="Ribosomal protein L25-like"/>
    <property type="match status" value="1"/>
</dbReference>
<evidence type="ECO:0000256" key="6">
    <source>
        <dbReference type="ARBA" id="ARBA00023146"/>
    </source>
</evidence>
<dbReference type="PANTHER" id="PTHR43097">
    <property type="entry name" value="GLUTAMINE-TRNA LIGASE"/>
    <property type="match status" value="1"/>
</dbReference>
<organism evidence="14 15">
    <name type="scientific">Triparma verrucosa</name>
    <dbReference type="NCBI Taxonomy" id="1606542"/>
    <lineage>
        <taxon>Eukaryota</taxon>
        <taxon>Sar</taxon>
        <taxon>Stramenopiles</taxon>
        <taxon>Ochrophyta</taxon>
        <taxon>Bolidophyceae</taxon>
        <taxon>Parmales</taxon>
        <taxon>Triparmaceae</taxon>
        <taxon>Triparma</taxon>
    </lineage>
</organism>
<feature type="domain" description="Glutamyl/glutaminyl-tRNA synthetase class Ib anti-codon binding" evidence="12">
    <location>
        <begin position="373"/>
        <end position="471"/>
    </location>
</feature>
<dbReference type="Pfam" id="PF20974">
    <property type="entry name" value="tRNA-synt_1c_C2"/>
    <property type="match status" value="1"/>
</dbReference>
<sequence length="678" mass="76469">MSSVTNSDALVGRPIPVWDQNTPSQASDHAKANRNVVRTRFPPEPNGYLHIGHAKSMNMNFSLAFEKLGVAPENRETYFRYDDTNPEKESKEYIDSLLNDLTWLGWKPAKTTYSSESFEFLHDCAVKLIKKGLAYVCFLTKEEVEKQREVLKKRVAVIAKGGDPDKQCESVSTDIFPGKYRNTSIADNLRLFEDMRKGKFPEGHCTLRMKMDITSPNPNMHDSMAYRIKYTRHPHAGDGWCMYPSYDFTHCIIDSLEGIDYSICTLEFETRRESYYWLLWALDLYKPRVYEMSRLNIAHTVLSKRRLLKLVESKTVRGWDDPRMPTISGLRRRGYTKECLNTFCNDIGATRNMNLVEVNRLEQAARVCLADVARRAMAVVDPVKVTISNFSGESKTCTVPNFPQNPALGSHDVIFTPTFYIDSADVKPEADANFFGFAPTQLVGLKYADIKVRCDEVKVSGGKVVEVTCSVTDEDTKPKSYLTWVSAVHNIPCEVRKYDHLFSVPEPSDKWEEEVNASSEVVYSSALVDPSVASLCNAGLTDKWKSNNAFQFERIGYFVVDDDTTYVAETGKGKIVFNSIVSLKEDVAKATKKDATASAAADAQRQRQAILKARLSISKSDFFKKVSDYAGMFSKYDEEGFPTHDAKGEEVKKSAAKKLKKELAKHEKALANAAKAKK</sequence>
<feature type="domain" description="tRNA synthetases class I (E and Q) anti-codon binding" evidence="13">
    <location>
        <begin position="482"/>
        <end position="561"/>
    </location>
</feature>
<keyword evidence="6 8" id="KW-0030">Aminoacyl-tRNA synthetase</keyword>
<dbReference type="InterPro" id="IPR001412">
    <property type="entry name" value="aa-tRNA-synth_I_CS"/>
</dbReference>
<dbReference type="InterPro" id="IPR020056">
    <property type="entry name" value="Rbsml_bL25/Gln-tRNA_synth_N"/>
</dbReference>
<evidence type="ECO:0000256" key="7">
    <source>
        <dbReference type="ARBA" id="ARBA00048270"/>
    </source>
</evidence>
<evidence type="ECO:0000313" key="15">
    <source>
        <dbReference type="Proteomes" id="UP001165160"/>
    </source>
</evidence>
<evidence type="ECO:0000256" key="3">
    <source>
        <dbReference type="ARBA" id="ARBA00022741"/>
    </source>
</evidence>
<dbReference type="GO" id="GO:0005524">
    <property type="term" value="F:ATP binding"/>
    <property type="evidence" value="ECO:0007669"/>
    <property type="project" value="UniProtKB-KW"/>
</dbReference>
<dbReference type="GO" id="GO:0004819">
    <property type="term" value="F:glutamine-tRNA ligase activity"/>
    <property type="evidence" value="ECO:0007669"/>
    <property type="project" value="UniProtKB-EC"/>
</dbReference>
<dbReference type="GO" id="GO:0005829">
    <property type="term" value="C:cytosol"/>
    <property type="evidence" value="ECO:0007669"/>
    <property type="project" value="TreeGrafter"/>
</dbReference>
<name>A0A9W6ZFD8_9STRA</name>
<feature type="region of interest" description="Disordered" evidence="10">
    <location>
        <begin position="13"/>
        <end position="34"/>
    </location>
</feature>
<dbReference type="InterPro" id="IPR011035">
    <property type="entry name" value="Ribosomal_bL25/Gln-tRNA_synth"/>
</dbReference>
<evidence type="ECO:0000256" key="9">
    <source>
        <dbReference type="SAM" id="Coils"/>
    </source>
</evidence>
<dbReference type="InterPro" id="IPR050132">
    <property type="entry name" value="Gln/Glu-tRNA_Ligase"/>
</dbReference>
<proteinExistence type="inferred from homology"/>
<dbReference type="AlphaFoldDB" id="A0A9W6ZFD8"/>
<dbReference type="InterPro" id="IPR014729">
    <property type="entry name" value="Rossmann-like_a/b/a_fold"/>
</dbReference>
<dbReference type="Proteomes" id="UP001165160">
    <property type="component" value="Unassembled WGS sequence"/>
</dbReference>
<dbReference type="PANTHER" id="PTHR43097:SF4">
    <property type="entry name" value="GLUTAMINE--TRNA LIGASE"/>
    <property type="match status" value="1"/>
</dbReference>
<comment type="caution">
    <text evidence="14">The sequence shown here is derived from an EMBL/GenBank/DDBJ whole genome shotgun (WGS) entry which is preliminary data.</text>
</comment>
<dbReference type="InterPro" id="IPR020058">
    <property type="entry name" value="Glu/Gln-tRNA-synth_Ib_cat-dom"/>
</dbReference>
<dbReference type="Gene3D" id="3.40.50.620">
    <property type="entry name" value="HUPs"/>
    <property type="match status" value="1"/>
</dbReference>
<evidence type="ECO:0000256" key="2">
    <source>
        <dbReference type="ARBA" id="ARBA00022598"/>
    </source>
</evidence>
<keyword evidence="5 8" id="KW-0648">Protein biosynthesis</keyword>
<evidence type="ECO:0000256" key="8">
    <source>
        <dbReference type="RuleBase" id="RU363037"/>
    </source>
</evidence>
<reference evidence="15" key="1">
    <citation type="journal article" date="2023" name="Commun. Biol.">
        <title>Genome analysis of Parmales, the sister group of diatoms, reveals the evolutionary specialization of diatoms from phago-mixotrophs to photoautotrophs.</title>
        <authorList>
            <person name="Ban H."/>
            <person name="Sato S."/>
            <person name="Yoshikawa S."/>
            <person name="Yamada K."/>
            <person name="Nakamura Y."/>
            <person name="Ichinomiya M."/>
            <person name="Sato N."/>
            <person name="Blanc-Mathieu R."/>
            <person name="Endo H."/>
            <person name="Kuwata A."/>
            <person name="Ogata H."/>
        </authorList>
    </citation>
    <scope>NUCLEOTIDE SEQUENCE [LARGE SCALE GENOMIC DNA]</scope>
    <source>
        <strain evidence="15">NIES 3699</strain>
    </source>
</reference>
<feature type="coiled-coil region" evidence="9">
    <location>
        <begin position="649"/>
        <end position="676"/>
    </location>
</feature>
<dbReference type="SUPFAM" id="SSF52374">
    <property type="entry name" value="Nucleotidylyl transferase"/>
    <property type="match status" value="1"/>
</dbReference>
<dbReference type="Gene3D" id="2.40.240.10">
    <property type="entry name" value="Ribosomal Protein L25, Chain P"/>
    <property type="match status" value="2"/>
</dbReference>
<dbReference type="EC" id="6.1.1.18" evidence="1"/>
<evidence type="ECO:0000256" key="10">
    <source>
        <dbReference type="SAM" id="MobiDB-lite"/>
    </source>
</evidence>
<dbReference type="PROSITE" id="PS00178">
    <property type="entry name" value="AA_TRNA_LIGASE_I"/>
    <property type="match status" value="1"/>
</dbReference>
<evidence type="ECO:0000313" key="14">
    <source>
        <dbReference type="EMBL" id="GMH49365.1"/>
    </source>
</evidence>
<evidence type="ECO:0000256" key="5">
    <source>
        <dbReference type="ARBA" id="ARBA00022917"/>
    </source>
</evidence>
<keyword evidence="3 8" id="KW-0547">Nucleotide-binding</keyword>
<comment type="catalytic activity">
    <reaction evidence="7">
        <text>tRNA(Gln) + L-glutamine + ATP = L-glutaminyl-tRNA(Gln) + AMP + diphosphate</text>
        <dbReference type="Rhea" id="RHEA:20121"/>
        <dbReference type="Rhea" id="RHEA-COMP:9662"/>
        <dbReference type="Rhea" id="RHEA-COMP:9681"/>
        <dbReference type="ChEBI" id="CHEBI:30616"/>
        <dbReference type="ChEBI" id="CHEBI:33019"/>
        <dbReference type="ChEBI" id="CHEBI:58359"/>
        <dbReference type="ChEBI" id="CHEBI:78442"/>
        <dbReference type="ChEBI" id="CHEBI:78521"/>
        <dbReference type="ChEBI" id="CHEBI:456215"/>
        <dbReference type="EC" id="6.1.1.18"/>
    </reaction>
</comment>
<evidence type="ECO:0000256" key="1">
    <source>
        <dbReference type="ARBA" id="ARBA00012836"/>
    </source>
</evidence>
<dbReference type="InterPro" id="IPR004514">
    <property type="entry name" value="Gln-tRNA-synth"/>
</dbReference>
<dbReference type="InterPro" id="IPR020059">
    <property type="entry name" value="Glu/Gln-tRNA-synth_Ib_codon-bd"/>
</dbReference>
<evidence type="ECO:0000259" key="12">
    <source>
        <dbReference type="Pfam" id="PF03950"/>
    </source>
</evidence>
<dbReference type="EMBL" id="BRXX01000594">
    <property type="protein sequence ID" value="GMH49365.1"/>
    <property type="molecule type" value="Genomic_DNA"/>
</dbReference>
<feature type="domain" description="Glutamyl/glutaminyl-tRNA synthetase class Ib catalytic" evidence="11">
    <location>
        <begin position="37"/>
        <end position="364"/>
    </location>
</feature>
<keyword evidence="9" id="KW-0175">Coiled coil</keyword>
<keyword evidence="2 8" id="KW-0436">Ligase</keyword>
<dbReference type="GO" id="GO:0006425">
    <property type="term" value="P:glutaminyl-tRNA aminoacylation"/>
    <property type="evidence" value="ECO:0007669"/>
    <property type="project" value="InterPro"/>
</dbReference>
<gene>
    <name evidence="14" type="ORF">TrVE_jg3696</name>
</gene>
<keyword evidence="4 8" id="KW-0067">ATP-binding</keyword>
<comment type="similarity">
    <text evidence="8">Belongs to the class-I aminoacyl-tRNA synthetase family.</text>
</comment>
<dbReference type="InterPro" id="IPR049437">
    <property type="entry name" value="tRNA-synt_1c_C2"/>
</dbReference>
<evidence type="ECO:0000259" key="13">
    <source>
        <dbReference type="Pfam" id="PF20974"/>
    </source>
</evidence>
<evidence type="ECO:0000256" key="4">
    <source>
        <dbReference type="ARBA" id="ARBA00022840"/>
    </source>
</evidence>
<accession>A0A9W6ZFD8</accession>
<protein>
    <recommendedName>
        <fullName evidence="1">glutamine--tRNA ligase</fullName>
        <ecNumber evidence="1">6.1.1.18</ecNumber>
    </recommendedName>
</protein>